<keyword evidence="1" id="KW-0378">Hydrolase</keyword>
<name>A0A5C4WCH5_9ACTN</name>
<keyword evidence="1" id="KW-0255">Endonuclease</keyword>
<dbReference type="AlphaFoldDB" id="A0A5C4WCH5"/>
<evidence type="ECO:0000313" key="2">
    <source>
        <dbReference type="Proteomes" id="UP000312512"/>
    </source>
</evidence>
<dbReference type="Proteomes" id="UP000312512">
    <property type="component" value="Unassembled WGS sequence"/>
</dbReference>
<dbReference type="OrthoDB" id="2085958at2"/>
<organism evidence="1 2">
    <name type="scientific">Nonomuraea phyllanthi</name>
    <dbReference type="NCBI Taxonomy" id="2219224"/>
    <lineage>
        <taxon>Bacteria</taxon>
        <taxon>Bacillati</taxon>
        <taxon>Actinomycetota</taxon>
        <taxon>Actinomycetes</taxon>
        <taxon>Streptosporangiales</taxon>
        <taxon>Streptosporangiaceae</taxon>
        <taxon>Nonomuraea</taxon>
    </lineage>
</organism>
<comment type="caution">
    <text evidence="1">The sequence shown here is derived from an EMBL/GenBank/DDBJ whole genome shotgun (WGS) entry which is preliminary data.</text>
</comment>
<accession>A0A5C4WCH5</accession>
<dbReference type="InterPro" id="IPR003615">
    <property type="entry name" value="HNH_nuc"/>
</dbReference>
<keyword evidence="2" id="KW-1185">Reference proteome</keyword>
<reference evidence="1 2" key="1">
    <citation type="submission" date="2019-10" db="EMBL/GenBank/DDBJ databases">
        <title>Nonomuraea sp. nov., isolated from Phyllanthus amarus.</title>
        <authorList>
            <person name="Klykleung N."/>
            <person name="Tanasupawat S."/>
        </authorList>
    </citation>
    <scope>NUCLEOTIDE SEQUENCE [LARGE SCALE GENOMIC DNA]</scope>
    <source>
        <strain evidence="1 2">PA1-10</strain>
    </source>
</reference>
<protein>
    <submittedName>
        <fullName evidence="1">HNH endonuclease</fullName>
    </submittedName>
</protein>
<dbReference type="EMBL" id="VDLX02000008">
    <property type="protein sequence ID" value="KAB8193023.1"/>
    <property type="molecule type" value="Genomic_DNA"/>
</dbReference>
<dbReference type="CDD" id="cd00085">
    <property type="entry name" value="HNHc"/>
    <property type="match status" value="1"/>
</dbReference>
<dbReference type="GO" id="GO:0004519">
    <property type="term" value="F:endonuclease activity"/>
    <property type="evidence" value="ECO:0007669"/>
    <property type="project" value="UniProtKB-KW"/>
</dbReference>
<sequence length="150" mass="16798">MDDETIAKLVAESFSVSEVLRKGGYQAAGGSHAWLSRRIKRLKLDTSHFEQRRALGGGPVNRKPPEEILVIMPPGSFRARTYQLRRALLESGMPHKCTRCGQGPEWMGEPLCLQVEHINGDRLDCRAENLCFLCPNCHTQTATYARSTDT</sequence>
<evidence type="ECO:0000313" key="1">
    <source>
        <dbReference type="EMBL" id="KAB8193023.1"/>
    </source>
</evidence>
<gene>
    <name evidence="1" type="ORF">FH608_022055</name>
</gene>
<proteinExistence type="predicted"/>
<keyword evidence="1" id="KW-0540">Nuclease</keyword>